<dbReference type="EMBL" id="JAENIL010000150">
    <property type="protein sequence ID" value="MBK1880758.1"/>
    <property type="molecule type" value="Genomic_DNA"/>
</dbReference>
<evidence type="ECO:0000313" key="2">
    <source>
        <dbReference type="EMBL" id="MBK1880758.1"/>
    </source>
</evidence>
<evidence type="ECO:0000313" key="3">
    <source>
        <dbReference type="Proteomes" id="UP000617628"/>
    </source>
</evidence>
<dbReference type="RefSeq" id="WP_200360060.1">
    <property type="nucleotide sequence ID" value="NZ_JAENIL010000150.1"/>
</dbReference>
<protein>
    <recommendedName>
        <fullName evidence="4">Lipoprotein</fullName>
    </recommendedName>
</protein>
<keyword evidence="1" id="KW-0732">Signal</keyword>
<evidence type="ECO:0000256" key="1">
    <source>
        <dbReference type="SAM" id="SignalP"/>
    </source>
</evidence>
<dbReference type="AlphaFoldDB" id="A0A934S8G5"/>
<evidence type="ECO:0008006" key="4">
    <source>
        <dbReference type="Google" id="ProtNLM"/>
    </source>
</evidence>
<feature type="chain" id="PRO_5037689957" description="Lipoprotein" evidence="1">
    <location>
        <begin position="19"/>
        <end position="158"/>
    </location>
</feature>
<sequence>MKRISILLAALATMFFHGCETTESTKATYKRTVPSSTILGEDPIERFKTDQTEGKTYIYATINIPPKMSVPSNMKAFIKYPGLKEFVPSKYDENAEILHVFVQLEVKKLEDGRSVVTHEDLGRLEKFMSTYNQLSLRMIEKYHNQSVVTTPEAPPPSS</sequence>
<keyword evidence="3" id="KW-1185">Reference proteome</keyword>
<organism evidence="2 3">
    <name type="scientific">Pelagicoccus mobilis</name>
    <dbReference type="NCBI Taxonomy" id="415221"/>
    <lineage>
        <taxon>Bacteria</taxon>
        <taxon>Pseudomonadati</taxon>
        <taxon>Verrucomicrobiota</taxon>
        <taxon>Opitutia</taxon>
        <taxon>Puniceicoccales</taxon>
        <taxon>Pelagicoccaceae</taxon>
        <taxon>Pelagicoccus</taxon>
    </lineage>
</organism>
<accession>A0A934S8G5</accession>
<name>A0A934S8G5_9BACT</name>
<gene>
    <name evidence="2" type="ORF">JIN87_28000</name>
</gene>
<feature type="signal peptide" evidence="1">
    <location>
        <begin position="1"/>
        <end position="18"/>
    </location>
</feature>
<comment type="caution">
    <text evidence="2">The sequence shown here is derived from an EMBL/GenBank/DDBJ whole genome shotgun (WGS) entry which is preliminary data.</text>
</comment>
<dbReference type="Proteomes" id="UP000617628">
    <property type="component" value="Unassembled WGS sequence"/>
</dbReference>
<reference evidence="2" key="1">
    <citation type="submission" date="2021-01" db="EMBL/GenBank/DDBJ databases">
        <title>Modified the classification status of verrucomicrobia.</title>
        <authorList>
            <person name="Feng X."/>
        </authorList>
    </citation>
    <scope>NUCLEOTIDE SEQUENCE</scope>
    <source>
        <strain evidence="2">KCTC 13126</strain>
    </source>
</reference>
<proteinExistence type="predicted"/>